<name>A0A8J2V5U2_9PROT</name>
<comment type="similarity">
    <text evidence="2 3">Belongs to the small heat shock protein (HSP20) family.</text>
</comment>
<dbReference type="AlphaFoldDB" id="A0A8J2V5U2"/>
<organism evidence="5 6">
    <name type="scientific">Aquisalinus flavus</name>
    <dbReference type="NCBI Taxonomy" id="1526572"/>
    <lineage>
        <taxon>Bacteria</taxon>
        <taxon>Pseudomonadati</taxon>
        <taxon>Pseudomonadota</taxon>
        <taxon>Alphaproteobacteria</taxon>
        <taxon>Parvularculales</taxon>
        <taxon>Parvularculaceae</taxon>
        <taxon>Aquisalinus</taxon>
    </lineage>
</organism>
<keyword evidence="1" id="KW-0346">Stress response</keyword>
<evidence type="ECO:0000256" key="3">
    <source>
        <dbReference type="RuleBase" id="RU003616"/>
    </source>
</evidence>
<dbReference type="SUPFAM" id="SSF49764">
    <property type="entry name" value="HSP20-like chaperones"/>
    <property type="match status" value="1"/>
</dbReference>
<dbReference type="RefSeq" id="WP_188158607.1">
    <property type="nucleotide sequence ID" value="NZ_BMGH01000001.1"/>
</dbReference>
<protein>
    <submittedName>
        <fullName evidence="5">Heat-shock protein Hsp20</fullName>
    </submittedName>
</protein>
<evidence type="ECO:0000256" key="1">
    <source>
        <dbReference type="ARBA" id="ARBA00023016"/>
    </source>
</evidence>
<reference evidence="5" key="2">
    <citation type="submission" date="2020-09" db="EMBL/GenBank/DDBJ databases">
        <authorList>
            <person name="Sun Q."/>
            <person name="Zhou Y."/>
        </authorList>
    </citation>
    <scope>NUCLEOTIDE SEQUENCE</scope>
    <source>
        <strain evidence="5">CGMCC 1.12921</strain>
    </source>
</reference>
<dbReference type="InterPro" id="IPR002068">
    <property type="entry name" value="A-crystallin/Hsp20_dom"/>
</dbReference>
<sequence length="161" mass="18064">MRTYDMTPLYRSTVGFDRLFNELFDTVNKLDGSGYPPYNIELADDNHYRITLAVAGFGEDDLDIEVTEQTLAITGKRAEPDDGEQRQFLHQGIAGRSFERRFQLAEHVRVTGASLQNGLLNIDLEREIPEAKKPRKIEISKNARGTVLRGPGKLLGKTDAA</sequence>
<dbReference type="EMBL" id="BMGH01000001">
    <property type="protein sequence ID" value="GGD10694.1"/>
    <property type="molecule type" value="Genomic_DNA"/>
</dbReference>
<gene>
    <name evidence="5" type="ORF">GCM10011342_19450</name>
</gene>
<dbReference type="PANTHER" id="PTHR47062:SF1">
    <property type="entry name" value="SMALL HEAT SHOCK PROTEIN IBPA"/>
    <property type="match status" value="1"/>
</dbReference>
<feature type="domain" description="SHSP" evidence="4">
    <location>
        <begin position="29"/>
        <end position="142"/>
    </location>
</feature>
<dbReference type="InterPro" id="IPR037913">
    <property type="entry name" value="ACD_IbpA/B"/>
</dbReference>
<proteinExistence type="inferred from homology"/>
<dbReference type="PANTHER" id="PTHR47062">
    <property type="match status" value="1"/>
</dbReference>
<evidence type="ECO:0000256" key="2">
    <source>
        <dbReference type="PROSITE-ProRule" id="PRU00285"/>
    </source>
</evidence>
<evidence type="ECO:0000313" key="5">
    <source>
        <dbReference type="EMBL" id="GGD10694.1"/>
    </source>
</evidence>
<dbReference type="Proteomes" id="UP000613582">
    <property type="component" value="Unassembled WGS sequence"/>
</dbReference>
<comment type="caution">
    <text evidence="5">The sequence shown here is derived from an EMBL/GenBank/DDBJ whole genome shotgun (WGS) entry which is preliminary data.</text>
</comment>
<dbReference type="Pfam" id="PF00011">
    <property type="entry name" value="HSP20"/>
    <property type="match status" value="1"/>
</dbReference>
<accession>A0A8J2V5U2</accession>
<dbReference type="Gene3D" id="2.60.40.790">
    <property type="match status" value="1"/>
</dbReference>
<dbReference type="PROSITE" id="PS01031">
    <property type="entry name" value="SHSP"/>
    <property type="match status" value="1"/>
</dbReference>
<evidence type="ECO:0000259" key="4">
    <source>
        <dbReference type="PROSITE" id="PS01031"/>
    </source>
</evidence>
<evidence type="ECO:0000313" key="6">
    <source>
        <dbReference type="Proteomes" id="UP000613582"/>
    </source>
</evidence>
<dbReference type="InterPro" id="IPR008978">
    <property type="entry name" value="HSP20-like_chaperone"/>
</dbReference>
<reference evidence="5" key="1">
    <citation type="journal article" date="2014" name="Int. J. Syst. Evol. Microbiol.">
        <title>Complete genome sequence of Corynebacterium casei LMG S-19264T (=DSM 44701T), isolated from a smear-ripened cheese.</title>
        <authorList>
            <consortium name="US DOE Joint Genome Institute (JGI-PGF)"/>
            <person name="Walter F."/>
            <person name="Albersmeier A."/>
            <person name="Kalinowski J."/>
            <person name="Ruckert C."/>
        </authorList>
    </citation>
    <scope>NUCLEOTIDE SEQUENCE</scope>
    <source>
        <strain evidence="5">CGMCC 1.12921</strain>
    </source>
</reference>
<keyword evidence="6" id="KW-1185">Reference proteome</keyword>
<dbReference type="CDD" id="cd06470">
    <property type="entry name" value="ACD_IbpA-B_like"/>
    <property type="match status" value="1"/>
</dbReference>